<name>A0A543AMF6_9MICC</name>
<dbReference type="AlphaFoldDB" id="A0A543AMF6"/>
<gene>
    <name evidence="1" type="ORF">FB556_0224</name>
</gene>
<sequence length="67" mass="7767">MSQQLLHLVKKWVRWIHIRNSSADLSSRSANLCDLWITKGLNDHLWKTRANDNAQQPSWLLGVVGMK</sequence>
<keyword evidence="2" id="KW-1185">Reference proteome</keyword>
<organism evidence="1 2">
    <name type="scientific">Enteractinococcus coprophilus</name>
    <dbReference type="NCBI Taxonomy" id="1027633"/>
    <lineage>
        <taxon>Bacteria</taxon>
        <taxon>Bacillati</taxon>
        <taxon>Actinomycetota</taxon>
        <taxon>Actinomycetes</taxon>
        <taxon>Micrococcales</taxon>
        <taxon>Micrococcaceae</taxon>
    </lineage>
</organism>
<proteinExistence type="predicted"/>
<dbReference type="Proteomes" id="UP000319746">
    <property type="component" value="Unassembled WGS sequence"/>
</dbReference>
<protein>
    <submittedName>
        <fullName evidence="1">Uncharacterized protein</fullName>
    </submittedName>
</protein>
<accession>A0A543AMF6</accession>
<evidence type="ECO:0000313" key="2">
    <source>
        <dbReference type="Proteomes" id="UP000319746"/>
    </source>
</evidence>
<dbReference type="EMBL" id="VFOU01000001">
    <property type="protein sequence ID" value="TQL73777.1"/>
    <property type="molecule type" value="Genomic_DNA"/>
</dbReference>
<evidence type="ECO:0000313" key="1">
    <source>
        <dbReference type="EMBL" id="TQL73777.1"/>
    </source>
</evidence>
<reference evidence="1 2" key="1">
    <citation type="submission" date="2019-06" db="EMBL/GenBank/DDBJ databases">
        <title>Sequencing the genomes of 1000 actinobacteria strains.</title>
        <authorList>
            <person name="Klenk H.-P."/>
        </authorList>
    </citation>
    <scope>NUCLEOTIDE SEQUENCE [LARGE SCALE GENOMIC DNA]</scope>
    <source>
        <strain evidence="1 2">DSM 24083</strain>
    </source>
</reference>
<comment type="caution">
    <text evidence="1">The sequence shown here is derived from an EMBL/GenBank/DDBJ whole genome shotgun (WGS) entry which is preliminary data.</text>
</comment>